<dbReference type="GO" id="GO:0018104">
    <property type="term" value="P:peptidoglycan-protein cross-linking"/>
    <property type="evidence" value="ECO:0007669"/>
    <property type="project" value="TreeGrafter"/>
</dbReference>
<protein>
    <recommendedName>
        <fullName evidence="10">L,D-TPase catalytic domain-containing protein</fullName>
    </recommendedName>
</protein>
<evidence type="ECO:0000256" key="6">
    <source>
        <dbReference type="ARBA" id="ARBA00023316"/>
    </source>
</evidence>
<dbReference type="InterPro" id="IPR041280">
    <property type="entry name" value="Big_10"/>
</dbReference>
<dbReference type="GO" id="GO:0071972">
    <property type="term" value="F:peptidoglycan L,D-transpeptidase activity"/>
    <property type="evidence" value="ECO:0007669"/>
    <property type="project" value="TreeGrafter"/>
</dbReference>
<evidence type="ECO:0000256" key="1">
    <source>
        <dbReference type="ARBA" id="ARBA00004752"/>
    </source>
</evidence>
<dbReference type="CDD" id="cd16913">
    <property type="entry name" value="YkuD_like"/>
    <property type="match status" value="1"/>
</dbReference>
<dbReference type="EMBL" id="CP007155">
    <property type="protein sequence ID" value="AHI01742.1"/>
    <property type="molecule type" value="Genomic_DNA"/>
</dbReference>
<dbReference type="Gene3D" id="2.60.40.3780">
    <property type="match status" value="1"/>
</dbReference>
<dbReference type="PANTHER" id="PTHR30582:SF2">
    <property type="entry name" value="L,D-TRANSPEPTIDASE YCIB-RELATED"/>
    <property type="match status" value="1"/>
</dbReference>
<feature type="signal peptide" evidence="9">
    <location>
        <begin position="1"/>
        <end position="26"/>
    </location>
</feature>
<dbReference type="GO" id="GO:0016746">
    <property type="term" value="F:acyltransferase activity"/>
    <property type="evidence" value="ECO:0007669"/>
    <property type="project" value="UniProtKB-KW"/>
</dbReference>
<evidence type="ECO:0000256" key="7">
    <source>
        <dbReference type="PROSITE-ProRule" id="PRU01373"/>
    </source>
</evidence>
<feature type="active site" description="Nucleophile" evidence="7">
    <location>
        <position position="334"/>
    </location>
</feature>
<keyword evidence="5" id="KW-0012">Acyltransferase</keyword>
<evidence type="ECO:0000256" key="5">
    <source>
        <dbReference type="ARBA" id="ARBA00023315"/>
    </source>
</evidence>
<dbReference type="InterPro" id="IPR005490">
    <property type="entry name" value="LD_TPept_cat_dom"/>
</dbReference>
<accession>W5WMI9</accession>
<evidence type="ECO:0000256" key="2">
    <source>
        <dbReference type="ARBA" id="ARBA00022679"/>
    </source>
</evidence>
<dbReference type="AlphaFoldDB" id="W5WMI9"/>
<dbReference type="STRING" id="1449976.KALB_8385"/>
<dbReference type="CDD" id="cd13432">
    <property type="entry name" value="LDT_IgD_like_2"/>
    <property type="match status" value="1"/>
</dbReference>
<keyword evidence="2" id="KW-0808">Transferase</keyword>
<sequence length="388" mass="41154">MRARTRLAATLVTGAALLLTACSGGAGTPQTPTKPPAPPAKLTSAIADGSKDITVNTKLTLTASDGKVGEVKLVGKSGTPVEGRPSDDGKTWTSTGRLEFGETYSYEGKALNADGKATELRGSFSTVAPGTLVRGMLNIDDNGTVGIAAPIIIQFAGHVEDRVAAEKALSVKSEPATTGAWGWLPDNDTGSRVHWRPQNYWAPNTKVTVTANLYGVPYGQGRYGKDDVTSTFTIGRSQIVKADVNTHRMTVIRDGAEVASYDASMGSGASQDRVTRSGIHVVTEKWEDKVMSNPPYYTDARERWAVRISNNGEFIHANPNTIGNQGNSNVTHGCINLSTANAQEYFGTAIFGDPVEVTGSSVALSSADGDIYDWALDWGQWQALSALR</sequence>
<dbReference type="PROSITE" id="PS51257">
    <property type="entry name" value="PROKAR_LIPOPROTEIN"/>
    <property type="match status" value="1"/>
</dbReference>
<dbReference type="InterPro" id="IPR050979">
    <property type="entry name" value="LD-transpeptidase"/>
</dbReference>
<feature type="chain" id="PRO_5038660482" description="L,D-TPase catalytic domain-containing protein" evidence="9">
    <location>
        <begin position="27"/>
        <end position="388"/>
    </location>
</feature>
<evidence type="ECO:0000313" key="11">
    <source>
        <dbReference type="EMBL" id="AHI01742.1"/>
    </source>
</evidence>
<dbReference type="InterPro" id="IPR038063">
    <property type="entry name" value="Transpep_catalytic_dom"/>
</dbReference>
<dbReference type="PANTHER" id="PTHR30582">
    <property type="entry name" value="L,D-TRANSPEPTIDASE"/>
    <property type="match status" value="1"/>
</dbReference>
<feature type="active site" description="Proton donor/acceptor" evidence="7">
    <location>
        <position position="316"/>
    </location>
</feature>
<evidence type="ECO:0000256" key="4">
    <source>
        <dbReference type="ARBA" id="ARBA00022984"/>
    </source>
</evidence>
<evidence type="ECO:0000313" key="12">
    <source>
        <dbReference type="Proteomes" id="UP000019225"/>
    </source>
</evidence>
<dbReference type="Pfam" id="PF03734">
    <property type="entry name" value="YkuD"/>
    <property type="match status" value="1"/>
</dbReference>
<feature type="domain" description="L,D-TPase catalytic" evidence="10">
    <location>
        <begin position="238"/>
        <end position="358"/>
    </location>
</feature>
<dbReference type="UniPathway" id="UPA00219"/>
<evidence type="ECO:0000256" key="8">
    <source>
        <dbReference type="SAM" id="MobiDB-lite"/>
    </source>
</evidence>
<keyword evidence="6 7" id="KW-0961">Cell wall biogenesis/degradation</keyword>
<dbReference type="Gene3D" id="2.40.440.10">
    <property type="entry name" value="L,D-transpeptidase catalytic domain-like"/>
    <property type="match status" value="1"/>
</dbReference>
<keyword evidence="12" id="KW-1185">Reference proteome</keyword>
<name>W5WMI9_9PSEU</name>
<dbReference type="GO" id="GO:0071555">
    <property type="term" value="P:cell wall organization"/>
    <property type="evidence" value="ECO:0007669"/>
    <property type="project" value="UniProtKB-UniRule"/>
</dbReference>
<dbReference type="PROSITE" id="PS52029">
    <property type="entry name" value="LD_TPASE"/>
    <property type="match status" value="1"/>
</dbReference>
<dbReference type="PATRIC" id="fig|1449976.3.peg.8421"/>
<dbReference type="GO" id="GO:0005576">
    <property type="term" value="C:extracellular region"/>
    <property type="evidence" value="ECO:0007669"/>
    <property type="project" value="TreeGrafter"/>
</dbReference>
<dbReference type="Gene3D" id="2.60.40.3710">
    <property type="match status" value="1"/>
</dbReference>
<evidence type="ECO:0000256" key="3">
    <source>
        <dbReference type="ARBA" id="ARBA00022960"/>
    </source>
</evidence>
<reference evidence="11 12" key="1">
    <citation type="journal article" date="2014" name="BMC Genomics">
        <title>Complete genome sequence of producer of the glycopeptide antibiotic Aculeximycin Kutzneria albida DSM 43870T, a representative of minor genus of Pseudonocardiaceae.</title>
        <authorList>
            <person name="Rebets Y."/>
            <person name="Tokovenko B."/>
            <person name="Lushchyk I."/>
            <person name="Ruckert C."/>
            <person name="Zaburannyi N."/>
            <person name="Bechthold A."/>
            <person name="Kalinowski J."/>
            <person name="Luzhetskyy A."/>
        </authorList>
    </citation>
    <scope>NUCLEOTIDE SEQUENCE [LARGE SCALE GENOMIC DNA]</scope>
    <source>
        <strain evidence="11">DSM 43870</strain>
    </source>
</reference>
<proteinExistence type="predicted"/>
<evidence type="ECO:0000259" key="10">
    <source>
        <dbReference type="PROSITE" id="PS52029"/>
    </source>
</evidence>
<comment type="pathway">
    <text evidence="1 7">Cell wall biogenesis; peptidoglycan biosynthesis.</text>
</comment>
<feature type="region of interest" description="Disordered" evidence="8">
    <location>
        <begin position="76"/>
        <end position="95"/>
    </location>
</feature>
<dbReference type="eggNOG" id="COG1376">
    <property type="taxonomic scope" value="Bacteria"/>
</dbReference>
<keyword evidence="9" id="KW-0732">Signal</keyword>
<organism evidence="11 12">
    <name type="scientific">Kutzneria albida DSM 43870</name>
    <dbReference type="NCBI Taxonomy" id="1449976"/>
    <lineage>
        <taxon>Bacteria</taxon>
        <taxon>Bacillati</taxon>
        <taxon>Actinomycetota</taxon>
        <taxon>Actinomycetes</taxon>
        <taxon>Pseudonocardiales</taxon>
        <taxon>Pseudonocardiaceae</taxon>
        <taxon>Kutzneria</taxon>
    </lineage>
</organism>
<keyword evidence="3 7" id="KW-0133">Cell shape</keyword>
<evidence type="ECO:0000256" key="9">
    <source>
        <dbReference type="SAM" id="SignalP"/>
    </source>
</evidence>
<dbReference type="HOGENOM" id="CLU_039404_3_0_11"/>
<keyword evidence="4 7" id="KW-0573">Peptidoglycan synthesis</keyword>
<dbReference type="Proteomes" id="UP000019225">
    <property type="component" value="Chromosome"/>
</dbReference>
<dbReference type="KEGG" id="kal:KALB_8385"/>
<dbReference type="Pfam" id="PF17964">
    <property type="entry name" value="Big_10"/>
    <property type="match status" value="1"/>
</dbReference>
<gene>
    <name evidence="11" type="ORF">KALB_8385</name>
</gene>
<dbReference type="GO" id="GO:0008360">
    <property type="term" value="P:regulation of cell shape"/>
    <property type="evidence" value="ECO:0007669"/>
    <property type="project" value="UniProtKB-UniRule"/>
</dbReference>
<dbReference type="SUPFAM" id="SSF141523">
    <property type="entry name" value="L,D-transpeptidase catalytic domain-like"/>
    <property type="match status" value="1"/>
</dbReference>